<gene>
    <name evidence="3" type="ORF">SAMN04487772_11452</name>
</gene>
<keyword evidence="4" id="KW-1185">Reference proteome</keyword>
<evidence type="ECO:0000256" key="2">
    <source>
        <dbReference type="SAM" id="SignalP"/>
    </source>
</evidence>
<dbReference type="PROSITE" id="PS51257">
    <property type="entry name" value="PROKAR_LIPOPROTEIN"/>
    <property type="match status" value="1"/>
</dbReference>
<evidence type="ECO:0000313" key="4">
    <source>
        <dbReference type="Proteomes" id="UP000199800"/>
    </source>
</evidence>
<dbReference type="EMBL" id="FOHN01000014">
    <property type="protein sequence ID" value="SET31132.1"/>
    <property type="molecule type" value="Genomic_DNA"/>
</dbReference>
<protein>
    <recommendedName>
        <fullName evidence="5">Lipoprotein</fullName>
    </recommendedName>
</protein>
<keyword evidence="2" id="KW-0732">Signal</keyword>
<evidence type="ECO:0000256" key="1">
    <source>
        <dbReference type="SAM" id="MobiDB-lite"/>
    </source>
</evidence>
<feature type="region of interest" description="Disordered" evidence="1">
    <location>
        <begin position="45"/>
        <end position="83"/>
    </location>
</feature>
<proteinExistence type="predicted"/>
<dbReference type="STRING" id="29364.SAMN04487772_11452"/>
<accession>A0A1I0DHK7</accession>
<feature type="chain" id="PRO_5038683829" description="Lipoprotein" evidence="2">
    <location>
        <begin position="19"/>
        <end position="200"/>
    </location>
</feature>
<sequence>MKKVWRAAFACMLILALATGCGKSSGVTGRGNKNKSVDSVLKSQVEKENQASGTIDQQEASKENVEEAQNKNETAKRDGSNKVDIDLTQMGSDMVYATVYQLMSKPEDYIGQRIRIRGSYFPYYDETTKQNYHNCLIRDAAACCSQGIEFIWEDGSHKLEEYPKEDSEIVVEGIYETYKEGENMYSRLRNASLSVEKGNE</sequence>
<name>A0A1I0DHK7_9FIRM</name>
<dbReference type="AlphaFoldDB" id="A0A1I0DHK7"/>
<reference evidence="3 4" key="1">
    <citation type="submission" date="2016-10" db="EMBL/GenBank/DDBJ databases">
        <authorList>
            <person name="de Groot N.N."/>
        </authorList>
    </citation>
    <scope>NUCLEOTIDE SEQUENCE [LARGE SCALE GENOMIC DNA]</scope>
    <source>
        <strain evidence="3 4">DSM 1801</strain>
    </source>
</reference>
<dbReference type="RefSeq" id="WP_092478121.1">
    <property type="nucleotide sequence ID" value="NZ_FOHN01000014.1"/>
</dbReference>
<evidence type="ECO:0008006" key="5">
    <source>
        <dbReference type="Google" id="ProtNLM"/>
    </source>
</evidence>
<dbReference type="Proteomes" id="UP000199800">
    <property type="component" value="Unassembled WGS sequence"/>
</dbReference>
<dbReference type="OrthoDB" id="359707at2"/>
<evidence type="ECO:0000313" key="3">
    <source>
        <dbReference type="EMBL" id="SET31132.1"/>
    </source>
</evidence>
<feature type="signal peptide" evidence="2">
    <location>
        <begin position="1"/>
        <end position="18"/>
    </location>
</feature>
<organism evidence="3 4">
    <name type="scientific">[Clostridium] polysaccharolyticum</name>
    <dbReference type="NCBI Taxonomy" id="29364"/>
    <lineage>
        <taxon>Bacteria</taxon>
        <taxon>Bacillati</taxon>
        <taxon>Bacillota</taxon>
        <taxon>Clostridia</taxon>
        <taxon>Lachnospirales</taxon>
        <taxon>Lachnospiraceae</taxon>
    </lineage>
</organism>
<feature type="compositionally biased region" description="Basic and acidic residues" evidence="1">
    <location>
        <begin position="59"/>
        <end position="83"/>
    </location>
</feature>